<feature type="chain" id="PRO_5024388989" evidence="1">
    <location>
        <begin position="20"/>
        <end position="222"/>
    </location>
</feature>
<name>A0A5N5SZK3_9CRUS</name>
<evidence type="ECO:0000313" key="3">
    <source>
        <dbReference type="Proteomes" id="UP000326759"/>
    </source>
</evidence>
<evidence type="ECO:0000313" key="2">
    <source>
        <dbReference type="EMBL" id="KAB7499653.1"/>
    </source>
</evidence>
<dbReference type="Proteomes" id="UP000326759">
    <property type="component" value="Unassembled WGS sequence"/>
</dbReference>
<dbReference type="EMBL" id="SEYY01017440">
    <property type="protein sequence ID" value="KAB7499653.1"/>
    <property type="molecule type" value="Genomic_DNA"/>
</dbReference>
<evidence type="ECO:0000256" key="1">
    <source>
        <dbReference type="SAM" id="SignalP"/>
    </source>
</evidence>
<accession>A0A5N5SZK3</accession>
<gene>
    <name evidence="2" type="ORF">Anas_12252</name>
</gene>
<sequence length="222" mass="26199">MKNFSLLLFFIFCLVFASAWRSPPFNIFGHSGLGFNRGFPHDKFKKSFGEFESVSKKRPFIHGSFIFKIKCFELEKKLILFQVSVTNHDYLGFQKSDSSFFELRYSRSALFPFPLLRIMRLLIRFQFLKRGSNGQNSPNKIKIFLVRTFEGKMIVVFLFLHFKSMLKWSKLISQNGYSSVAYCFMRILCKKDRSDGWSDTKIFTDADTDTDTRFNILWAFDF</sequence>
<feature type="signal peptide" evidence="1">
    <location>
        <begin position="1"/>
        <end position="19"/>
    </location>
</feature>
<keyword evidence="1" id="KW-0732">Signal</keyword>
<protein>
    <submittedName>
        <fullName evidence="2">Uncharacterized protein</fullName>
    </submittedName>
</protein>
<comment type="caution">
    <text evidence="2">The sequence shown here is derived from an EMBL/GenBank/DDBJ whole genome shotgun (WGS) entry which is preliminary data.</text>
</comment>
<organism evidence="2 3">
    <name type="scientific">Armadillidium nasatum</name>
    <dbReference type="NCBI Taxonomy" id="96803"/>
    <lineage>
        <taxon>Eukaryota</taxon>
        <taxon>Metazoa</taxon>
        <taxon>Ecdysozoa</taxon>
        <taxon>Arthropoda</taxon>
        <taxon>Crustacea</taxon>
        <taxon>Multicrustacea</taxon>
        <taxon>Malacostraca</taxon>
        <taxon>Eumalacostraca</taxon>
        <taxon>Peracarida</taxon>
        <taxon>Isopoda</taxon>
        <taxon>Oniscidea</taxon>
        <taxon>Crinocheta</taxon>
        <taxon>Armadillidiidae</taxon>
        <taxon>Armadillidium</taxon>
    </lineage>
</organism>
<proteinExistence type="predicted"/>
<reference evidence="2 3" key="1">
    <citation type="journal article" date="2019" name="PLoS Biol.">
        <title>Sex chromosomes control vertical transmission of feminizing Wolbachia symbionts in an isopod.</title>
        <authorList>
            <person name="Becking T."/>
            <person name="Chebbi M.A."/>
            <person name="Giraud I."/>
            <person name="Moumen B."/>
            <person name="Laverre T."/>
            <person name="Caubet Y."/>
            <person name="Peccoud J."/>
            <person name="Gilbert C."/>
            <person name="Cordaux R."/>
        </authorList>
    </citation>
    <scope>NUCLEOTIDE SEQUENCE [LARGE SCALE GENOMIC DNA]</scope>
    <source>
        <strain evidence="2">ANa2</strain>
        <tissue evidence="2">Whole body excluding digestive tract and cuticle</tissue>
    </source>
</reference>
<dbReference type="AlphaFoldDB" id="A0A5N5SZK3"/>
<keyword evidence="3" id="KW-1185">Reference proteome</keyword>